<reference evidence="1 2" key="1">
    <citation type="submission" date="2013-07" db="EMBL/GenBank/DDBJ databases">
        <title>Comparative Genomic and Metabolomic Analysis of Twelve Strains of Pseudoalteromonas luteoviolacea.</title>
        <authorList>
            <person name="Vynne N.G."/>
            <person name="Mansson M."/>
            <person name="Gram L."/>
        </authorList>
    </citation>
    <scope>NUCLEOTIDE SEQUENCE [LARGE SCALE GENOMIC DNA]</scope>
    <source>
        <strain evidence="1 2">CPMOR-1</strain>
    </source>
</reference>
<name>A0A167LLV7_9GAMM</name>
<sequence length="31" mass="3444">MDIKEGVTLPKVFDSAANMEDCPEAKRTSLF</sequence>
<gene>
    <name evidence="1" type="ORF">N473_13540</name>
</gene>
<dbReference type="Proteomes" id="UP000076486">
    <property type="component" value="Unassembled WGS sequence"/>
</dbReference>
<dbReference type="AlphaFoldDB" id="A0A167LLV7"/>
<comment type="caution">
    <text evidence="1">The sequence shown here is derived from an EMBL/GenBank/DDBJ whole genome shotgun (WGS) entry which is preliminary data.</text>
</comment>
<proteinExistence type="predicted"/>
<accession>A0A167LLV7</accession>
<organism evidence="1 2">
    <name type="scientific">Pseudoalteromonas luteoviolacea CPMOR-1</name>
    <dbReference type="NCBI Taxonomy" id="1365248"/>
    <lineage>
        <taxon>Bacteria</taxon>
        <taxon>Pseudomonadati</taxon>
        <taxon>Pseudomonadota</taxon>
        <taxon>Gammaproteobacteria</taxon>
        <taxon>Alteromonadales</taxon>
        <taxon>Pseudoalteromonadaceae</taxon>
        <taxon>Pseudoalteromonas</taxon>
    </lineage>
</organism>
<dbReference type="EMBL" id="AUYC01000020">
    <property type="protein sequence ID" value="KZN64811.1"/>
    <property type="molecule type" value="Genomic_DNA"/>
</dbReference>
<evidence type="ECO:0000313" key="2">
    <source>
        <dbReference type="Proteomes" id="UP000076486"/>
    </source>
</evidence>
<evidence type="ECO:0000313" key="1">
    <source>
        <dbReference type="EMBL" id="KZN64811.1"/>
    </source>
</evidence>
<protein>
    <submittedName>
        <fullName evidence="1">Uncharacterized protein</fullName>
    </submittedName>
</protein>